<evidence type="ECO:0000259" key="1">
    <source>
        <dbReference type="Pfam" id="PF01593"/>
    </source>
</evidence>
<dbReference type="Gene3D" id="3.50.50.60">
    <property type="entry name" value="FAD/NAD(P)-binding domain"/>
    <property type="match status" value="1"/>
</dbReference>
<dbReference type="PANTHER" id="PTHR16128:SF5">
    <property type="entry name" value="FAD_NAD(P)-BINDING OXIDOREDUCTASE FAMILY PROTEIN"/>
    <property type="match status" value="1"/>
</dbReference>
<proteinExistence type="predicted"/>
<dbReference type="OrthoDB" id="5792777at2"/>
<dbReference type="Pfam" id="PF01593">
    <property type="entry name" value="Amino_oxidase"/>
    <property type="match status" value="1"/>
</dbReference>
<reference evidence="2 3" key="1">
    <citation type="submission" date="2017-06" db="EMBL/GenBank/DDBJ databases">
        <title>Reclassification of a Polynucleobacter cosmopolitanus strain isolated from tropical Lake Victoria as Polynucleobacter victoriensis comb. nov.</title>
        <authorList>
            <person name="Hahn M.W."/>
        </authorList>
    </citation>
    <scope>NUCLEOTIDE SEQUENCE [LARGE SCALE GENOMIC DNA]</scope>
    <source>
        <strain evidence="2 3">MWH-MoIso2</strain>
    </source>
</reference>
<dbReference type="Proteomes" id="UP000215188">
    <property type="component" value="Unassembled WGS sequence"/>
</dbReference>
<evidence type="ECO:0000313" key="2">
    <source>
        <dbReference type="EMBL" id="OXL15032.1"/>
    </source>
</evidence>
<dbReference type="Pfam" id="PF13450">
    <property type="entry name" value="NAD_binding_8"/>
    <property type="match status" value="1"/>
</dbReference>
<protein>
    <submittedName>
        <fullName evidence="2">TetR family transcriptional regulator</fullName>
    </submittedName>
</protein>
<dbReference type="InterPro" id="IPR036188">
    <property type="entry name" value="FAD/NAD-bd_sf"/>
</dbReference>
<evidence type="ECO:0000313" key="3">
    <source>
        <dbReference type="Proteomes" id="UP000215188"/>
    </source>
</evidence>
<dbReference type="GO" id="GO:0016491">
    <property type="term" value="F:oxidoreductase activity"/>
    <property type="evidence" value="ECO:0007669"/>
    <property type="project" value="InterPro"/>
</dbReference>
<dbReference type="RefSeq" id="WP_089516102.1">
    <property type="nucleotide sequence ID" value="NZ_NJGG01000002.1"/>
</dbReference>
<accession>A0A229FT41</accession>
<feature type="domain" description="Amine oxidase" evidence="1">
    <location>
        <begin position="115"/>
        <end position="334"/>
    </location>
</feature>
<dbReference type="InterPro" id="IPR002937">
    <property type="entry name" value="Amino_oxidase"/>
</dbReference>
<name>A0A229FT41_9BURK</name>
<dbReference type="Gene3D" id="3.90.660.10">
    <property type="match status" value="1"/>
</dbReference>
<sequence length="336" mass="37319">MQAESNKKPCVAVIGAGISGAACALQLQSLGFEVQVYEKSRGASGRLSTRRTDTWSADHGAQYFTARDPLFIEEVNRWIELGLVAQWQPKLGVYKEGSWSESLSKDKRFVGIPEMTAPTKHLAKQLSVQYETTICGMEKSTQGWALSSLEHGLLVKQFDMVVLAIPSPQVETLLKNISGQVSNLDKASKIANDSKMKSCWTMMVHFPHQSSFQFDAAFINQEAIAWIARNSTKPKRAGLDYWTVHASPEWSDVNLELAKEDVSAELLACMEKLGFNTLDAQVTMHRWRYASGGLEPMIEYHYSPVDGLGFCGDWLHGGRVEGAWLSGIKLANRINT</sequence>
<dbReference type="AlphaFoldDB" id="A0A229FT41"/>
<dbReference type="SUPFAM" id="SSF51905">
    <property type="entry name" value="FAD/NAD(P)-binding domain"/>
    <property type="match status" value="1"/>
</dbReference>
<dbReference type="EMBL" id="NJGG01000002">
    <property type="protein sequence ID" value="OXL15032.1"/>
    <property type="molecule type" value="Genomic_DNA"/>
</dbReference>
<comment type="caution">
    <text evidence="2">The sequence shown here is derived from an EMBL/GenBank/DDBJ whole genome shotgun (WGS) entry which is preliminary data.</text>
</comment>
<organism evidence="2 3">
    <name type="scientific">Polynucleobacter cosmopolitanus</name>
    <dbReference type="NCBI Taxonomy" id="351345"/>
    <lineage>
        <taxon>Bacteria</taxon>
        <taxon>Pseudomonadati</taxon>
        <taxon>Pseudomonadota</taxon>
        <taxon>Betaproteobacteria</taxon>
        <taxon>Burkholderiales</taxon>
        <taxon>Burkholderiaceae</taxon>
        <taxon>Polynucleobacter</taxon>
    </lineage>
</organism>
<gene>
    <name evidence="2" type="ORF">AOC33_06890</name>
</gene>
<dbReference type="PANTHER" id="PTHR16128">
    <property type="entry name" value="FAD/NAD(P)-BINDING OXIDOREDUCTASE FAMILY PROTEIN"/>
    <property type="match status" value="1"/>
</dbReference>
<dbReference type="PROSITE" id="PS51257">
    <property type="entry name" value="PROKAR_LIPOPROTEIN"/>
    <property type="match status" value="1"/>
</dbReference>
<keyword evidence="3" id="KW-1185">Reference proteome</keyword>